<evidence type="ECO:0000313" key="2">
    <source>
        <dbReference type="EMBL" id="SHJ22754.1"/>
    </source>
</evidence>
<feature type="domain" description="Reverse transcriptase" evidence="1">
    <location>
        <begin position="1"/>
        <end position="274"/>
    </location>
</feature>
<dbReference type="RefSeq" id="WP_149734773.1">
    <property type="nucleotide sequence ID" value="NZ_FQZD01000014.1"/>
</dbReference>
<name>A0A1M6HKM6_9FIRM</name>
<reference evidence="2 3" key="1">
    <citation type="submission" date="2016-11" db="EMBL/GenBank/DDBJ databases">
        <authorList>
            <person name="Varghese N."/>
            <person name="Submissions S."/>
        </authorList>
    </citation>
    <scope>NUCLEOTIDE SEQUENCE [LARGE SCALE GENOMIC DNA]</scope>
    <source>
        <strain evidence="2 3">DSM 15287</strain>
    </source>
</reference>
<dbReference type="OrthoDB" id="9793236at2"/>
<dbReference type="InterPro" id="IPR043502">
    <property type="entry name" value="DNA/RNA_pol_sf"/>
</dbReference>
<keyword evidence="2" id="KW-0695">RNA-directed DNA polymerase</keyword>
<gene>
    <name evidence="2" type="ORF">SAMN02745170_02016</name>
</gene>
<dbReference type="InterPro" id="IPR000477">
    <property type="entry name" value="RT_dom"/>
</dbReference>
<dbReference type="GO" id="GO:0003964">
    <property type="term" value="F:RNA-directed DNA polymerase activity"/>
    <property type="evidence" value="ECO:0007669"/>
    <property type="project" value="UniProtKB-KW"/>
</dbReference>
<dbReference type="InterPro" id="IPR051083">
    <property type="entry name" value="GrpII_Intron_Splice-Mob/Def"/>
</dbReference>
<dbReference type="SUPFAM" id="SSF56672">
    <property type="entry name" value="DNA/RNA polymerases"/>
    <property type="match status" value="1"/>
</dbReference>
<evidence type="ECO:0000259" key="1">
    <source>
        <dbReference type="PROSITE" id="PS50878"/>
    </source>
</evidence>
<dbReference type="PANTHER" id="PTHR34047">
    <property type="entry name" value="NUCLEAR INTRON MATURASE 1, MITOCHONDRIAL-RELATED"/>
    <property type="match status" value="1"/>
</dbReference>
<keyword evidence="2" id="KW-0808">Transferase</keyword>
<organism evidence="2 3">
    <name type="scientific">Propionispora hippei DSM 15287</name>
    <dbReference type="NCBI Taxonomy" id="1123003"/>
    <lineage>
        <taxon>Bacteria</taxon>
        <taxon>Bacillati</taxon>
        <taxon>Bacillota</taxon>
        <taxon>Negativicutes</taxon>
        <taxon>Selenomonadales</taxon>
        <taxon>Sporomusaceae</taxon>
        <taxon>Propionispora</taxon>
    </lineage>
</organism>
<dbReference type="EMBL" id="FQZD01000014">
    <property type="protein sequence ID" value="SHJ22754.1"/>
    <property type="molecule type" value="Genomic_DNA"/>
</dbReference>
<dbReference type="PROSITE" id="PS50878">
    <property type="entry name" value="RT_POL"/>
    <property type="match status" value="1"/>
</dbReference>
<sequence>MVRYNNLWEKVVNFDNIYSGYLEARKGRRYKAEIMSIGSRIERIIFQMIFELNTGEWRPQQYYEFECRTEVKRRIINAPTFRDRVFHHALVRIVKPLFEKKFIYDSYACRDGKGTHKAVARLQRFIRRAARQGDHVYVLQCDISKYYPSIDHDVLKRQIRRTISDKRLLEAWDRLIDGFNGDTEKGLPIGALTSQLCANIYLDPLDHFAKECIRAKMYLRYMDDFIFVSTNKAELKSILADVKWFIECHLKLKLNPKTAIFPANHGVDFAGYRTFKSRILPRKRNIKAAKIRFKGLSYKYRHGKASIEDVRSRVASFLGYTKHCKAHKTAASTLRWLVLRKGNK</sequence>
<dbReference type="AlphaFoldDB" id="A0A1M6HKM6"/>
<protein>
    <submittedName>
        <fullName evidence="2">Retron-type reverse transcriptase</fullName>
    </submittedName>
</protein>
<dbReference type="CDD" id="cd01651">
    <property type="entry name" value="RT_G2_intron"/>
    <property type="match status" value="1"/>
</dbReference>
<accession>A0A1M6HKM6</accession>
<evidence type="ECO:0000313" key="3">
    <source>
        <dbReference type="Proteomes" id="UP000322917"/>
    </source>
</evidence>
<keyword evidence="2" id="KW-0548">Nucleotidyltransferase</keyword>
<keyword evidence="3" id="KW-1185">Reference proteome</keyword>
<proteinExistence type="predicted"/>
<dbReference type="PANTHER" id="PTHR34047:SF8">
    <property type="entry name" value="PROTEIN YKFC"/>
    <property type="match status" value="1"/>
</dbReference>
<dbReference type="Proteomes" id="UP000322917">
    <property type="component" value="Unassembled WGS sequence"/>
</dbReference>
<dbReference type="Pfam" id="PF00078">
    <property type="entry name" value="RVT_1"/>
    <property type="match status" value="1"/>
</dbReference>